<evidence type="ECO:0000256" key="2">
    <source>
        <dbReference type="ARBA" id="ARBA00011073"/>
    </source>
</evidence>
<evidence type="ECO:0000256" key="1">
    <source>
        <dbReference type="ARBA" id="ARBA00004613"/>
    </source>
</evidence>
<dbReference type="Gramene" id="Manes.14G157400.4.v8.1">
    <property type="protein sequence ID" value="Manes.14G157400.4.v8.1.CDS"/>
    <property type="gene ID" value="Manes.14G157400.v8.1"/>
</dbReference>
<dbReference type="SUPFAM" id="SSF54897">
    <property type="entry name" value="Protease propeptides/inhibitors"/>
    <property type="match status" value="1"/>
</dbReference>
<dbReference type="CDD" id="cd04852">
    <property type="entry name" value="Peptidases_S8_3"/>
    <property type="match status" value="1"/>
</dbReference>
<gene>
    <name evidence="16" type="ORF">MANES_14G157400</name>
</gene>
<dbReference type="PROSITE" id="PS00136">
    <property type="entry name" value="SUBTILASE_ASP"/>
    <property type="match status" value="1"/>
</dbReference>
<dbReference type="InterPro" id="IPR015500">
    <property type="entry name" value="Peptidase_S8_subtilisin-rel"/>
</dbReference>
<evidence type="ECO:0008006" key="18">
    <source>
        <dbReference type="Google" id="ProtNLM"/>
    </source>
</evidence>
<dbReference type="InterPro" id="IPR037045">
    <property type="entry name" value="S8pro/Inhibitor_I9_sf"/>
</dbReference>
<dbReference type="InterPro" id="IPR045051">
    <property type="entry name" value="SBT"/>
</dbReference>
<feature type="domain" description="Peptidase S8/S53" evidence="13">
    <location>
        <begin position="153"/>
        <end position="635"/>
    </location>
</feature>
<evidence type="ECO:0000256" key="9">
    <source>
        <dbReference type="PIRSR" id="PIRSR615500-1"/>
    </source>
</evidence>
<evidence type="ECO:0000256" key="12">
    <source>
        <dbReference type="SAM" id="SignalP"/>
    </source>
</evidence>
<dbReference type="EMBL" id="CM004400">
    <property type="protein sequence ID" value="OAY31989.1"/>
    <property type="molecule type" value="Genomic_DNA"/>
</dbReference>
<evidence type="ECO:0000256" key="10">
    <source>
        <dbReference type="PROSITE-ProRule" id="PRU01240"/>
    </source>
</evidence>
<feature type="active site" description="Charge relay system" evidence="9 10">
    <location>
        <position position="598"/>
    </location>
</feature>
<dbReference type="InterPro" id="IPR036852">
    <property type="entry name" value="Peptidase_S8/S53_dom_sf"/>
</dbReference>
<evidence type="ECO:0000256" key="8">
    <source>
        <dbReference type="ARBA" id="ARBA00023180"/>
    </source>
</evidence>
<organism evidence="16 17">
    <name type="scientific">Manihot esculenta</name>
    <name type="common">Cassava</name>
    <name type="synonym">Jatropha manihot</name>
    <dbReference type="NCBI Taxonomy" id="3983"/>
    <lineage>
        <taxon>Eukaryota</taxon>
        <taxon>Viridiplantae</taxon>
        <taxon>Streptophyta</taxon>
        <taxon>Embryophyta</taxon>
        <taxon>Tracheophyta</taxon>
        <taxon>Spermatophyta</taxon>
        <taxon>Magnoliopsida</taxon>
        <taxon>eudicotyledons</taxon>
        <taxon>Gunneridae</taxon>
        <taxon>Pentapetalae</taxon>
        <taxon>rosids</taxon>
        <taxon>fabids</taxon>
        <taxon>Malpighiales</taxon>
        <taxon>Euphorbiaceae</taxon>
        <taxon>Crotonoideae</taxon>
        <taxon>Manihoteae</taxon>
        <taxon>Manihot</taxon>
    </lineage>
</organism>
<evidence type="ECO:0000256" key="11">
    <source>
        <dbReference type="RuleBase" id="RU003355"/>
    </source>
</evidence>
<dbReference type="Proteomes" id="UP000091857">
    <property type="component" value="Chromosome 14"/>
</dbReference>
<dbReference type="Gene3D" id="3.50.30.30">
    <property type="match status" value="1"/>
</dbReference>
<protein>
    <recommendedName>
        <fullName evidence="18">Subtilisin-like protease</fullName>
    </recommendedName>
</protein>
<dbReference type="GO" id="GO:0009609">
    <property type="term" value="P:response to symbiotic bacterium"/>
    <property type="evidence" value="ECO:0007669"/>
    <property type="project" value="UniProtKB-ARBA"/>
</dbReference>
<dbReference type="Pfam" id="PF00082">
    <property type="entry name" value="Peptidase_S8"/>
    <property type="match status" value="1"/>
</dbReference>
<dbReference type="PRINTS" id="PR00723">
    <property type="entry name" value="SUBTILISIN"/>
</dbReference>
<dbReference type="OMA" id="PATHENK"/>
<feature type="chain" id="PRO_5011914132" description="Subtilisin-like protease" evidence="12">
    <location>
        <begin position="22"/>
        <end position="816"/>
    </location>
</feature>
<keyword evidence="7 10" id="KW-0720">Serine protease</keyword>
<dbReference type="InterPro" id="IPR000209">
    <property type="entry name" value="Peptidase_S8/S53_dom"/>
</dbReference>
<evidence type="ECO:0000256" key="4">
    <source>
        <dbReference type="ARBA" id="ARBA00022670"/>
    </source>
</evidence>
<dbReference type="STRING" id="3983.A0A251JUX3"/>
<dbReference type="GO" id="GO:0006508">
    <property type="term" value="P:proteolysis"/>
    <property type="evidence" value="ECO:0007669"/>
    <property type="project" value="UniProtKB-KW"/>
</dbReference>
<evidence type="ECO:0000259" key="15">
    <source>
        <dbReference type="Pfam" id="PF17766"/>
    </source>
</evidence>
<dbReference type="Gramene" id="Manes.14G157400.3.v8.1">
    <property type="protein sequence ID" value="Manes.14G157400.3.v8.1.CDS"/>
    <property type="gene ID" value="Manes.14G157400.v8.1"/>
</dbReference>
<accession>A0A251JUX3</accession>
<feature type="signal peptide" evidence="12">
    <location>
        <begin position="1"/>
        <end position="21"/>
    </location>
</feature>
<dbReference type="InterPro" id="IPR023827">
    <property type="entry name" value="Peptidase_S8_Asp-AS"/>
</dbReference>
<dbReference type="InterPro" id="IPR034197">
    <property type="entry name" value="Peptidases_S8_3"/>
</dbReference>
<comment type="similarity">
    <text evidence="2 10 11">Belongs to the peptidase S8 family.</text>
</comment>
<dbReference type="SUPFAM" id="SSF52743">
    <property type="entry name" value="Subtilisin-like"/>
    <property type="match status" value="1"/>
</dbReference>
<dbReference type="InterPro" id="IPR023828">
    <property type="entry name" value="Peptidase_S8_Ser-AS"/>
</dbReference>
<dbReference type="GO" id="GO:0004252">
    <property type="term" value="F:serine-type endopeptidase activity"/>
    <property type="evidence" value="ECO:0000318"/>
    <property type="project" value="GO_Central"/>
</dbReference>
<dbReference type="Pfam" id="PF05922">
    <property type="entry name" value="Inhibitor_I9"/>
    <property type="match status" value="1"/>
</dbReference>
<reference evidence="16 17" key="1">
    <citation type="submission" date="2016-02" db="EMBL/GenBank/DDBJ databases">
        <title>WGS assembly of Manihot esculenta.</title>
        <authorList>
            <person name="Bredeson J.V."/>
            <person name="Prochnik S.E."/>
            <person name="Lyons J.B."/>
            <person name="Schmutz J."/>
            <person name="Grimwood J."/>
            <person name="Vrebalov J."/>
            <person name="Bart R.S."/>
            <person name="Amuge T."/>
            <person name="Ferguson M.E."/>
            <person name="Green R."/>
            <person name="Putnam N."/>
            <person name="Stites J."/>
            <person name="Rounsley S."/>
            <person name="Rokhsar D.S."/>
        </authorList>
    </citation>
    <scope>NUCLEOTIDE SEQUENCE [LARGE SCALE GENOMIC DNA]</scope>
    <source>
        <strain evidence="17">cv. AM560-2</strain>
        <tissue evidence="16">Leaf</tissue>
    </source>
</reference>
<evidence type="ECO:0000259" key="13">
    <source>
        <dbReference type="Pfam" id="PF00082"/>
    </source>
</evidence>
<feature type="active site" description="Charge relay system" evidence="9 10">
    <location>
        <position position="162"/>
    </location>
</feature>
<dbReference type="Gene3D" id="3.30.70.80">
    <property type="entry name" value="Peptidase S8 propeptide/proteinase inhibitor I9"/>
    <property type="match status" value="1"/>
</dbReference>
<evidence type="ECO:0000313" key="16">
    <source>
        <dbReference type="EMBL" id="OAY31989.1"/>
    </source>
</evidence>
<dbReference type="OrthoDB" id="206201at2759"/>
<proteinExistence type="inferred from homology"/>
<dbReference type="PROSITE" id="PS00138">
    <property type="entry name" value="SUBTILASE_SER"/>
    <property type="match status" value="1"/>
</dbReference>
<dbReference type="GO" id="GO:0005576">
    <property type="term" value="C:extracellular region"/>
    <property type="evidence" value="ECO:0000318"/>
    <property type="project" value="GO_Central"/>
</dbReference>
<dbReference type="InterPro" id="IPR010259">
    <property type="entry name" value="S8pro/Inhibitor_I9"/>
</dbReference>
<dbReference type="CDD" id="cd02120">
    <property type="entry name" value="PA_subtilisin_like"/>
    <property type="match status" value="1"/>
</dbReference>
<dbReference type="Pfam" id="PF17766">
    <property type="entry name" value="fn3_6"/>
    <property type="match status" value="1"/>
</dbReference>
<keyword evidence="17" id="KW-1185">Reference proteome</keyword>
<feature type="domain" description="Inhibitor I9" evidence="14">
    <location>
        <begin position="24"/>
        <end position="126"/>
    </location>
</feature>
<dbReference type="Gene3D" id="3.40.50.200">
    <property type="entry name" value="Peptidase S8/S53 domain"/>
    <property type="match status" value="1"/>
</dbReference>
<dbReference type="AlphaFoldDB" id="A0A251JUX3"/>
<dbReference type="InterPro" id="IPR041469">
    <property type="entry name" value="Subtilisin-like_FN3"/>
</dbReference>
<name>A0A251JUX3_MANES</name>
<dbReference type="Gene3D" id="2.60.40.2310">
    <property type="match status" value="1"/>
</dbReference>
<evidence type="ECO:0000256" key="6">
    <source>
        <dbReference type="ARBA" id="ARBA00022801"/>
    </source>
</evidence>
<dbReference type="PROSITE" id="PS51892">
    <property type="entry name" value="SUBTILASE"/>
    <property type="match status" value="1"/>
</dbReference>
<keyword evidence="8" id="KW-0325">Glycoprotein</keyword>
<keyword evidence="5 12" id="KW-0732">Signal</keyword>
<comment type="subcellular location">
    <subcellularLocation>
        <location evidence="1">Secreted</location>
    </subcellularLocation>
</comment>
<evidence type="ECO:0000256" key="7">
    <source>
        <dbReference type="ARBA" id="ARBA00022825"/>
    </source>
</evidence>
<feature type="domain" description="Subtilisin-like protease fibronectin type-III" evidence="15">
    <location>
        <begin position="718"/>
        <end position="810"/>
    </location>
</feature>
<keyword evidence="3" id="KW-0964">Secreted</keyword>
<sequence length="816" mass="87539">MVVQLLCSVLVLLLLLPTGKPEIYIVTMDGEPVISYKGGVPGFEPIAEDSDEKIDATSQLVTSYAQHLEEKHDMLLGSLFDHGAYKKLYSYKHLINGFAVHISPEQAETLRCAPGVKSVERDWKVRRLTTHTPQFLGLPTGVWPTGGGFDRAGENIVIGFVDSGIYPHHPSFATHSTNPYEPLPNYRGKCEVDPNTKKDFCNGKIIGAQHFAEAAIAAGAFNPSIDFASPMDGDGHGSHTAAIAAGNNGVPVRMHGHEFGKASGMAPHARIAVYKALYRLFGGFVADVVAAIDQAVHDGVDILNLSVGPNSPPATTKTTFLNPFDATLLAAVKAGVFVAHAAGNGGPFPKTLVSYSPWITSVAAAVDDRRYKNHLTLGNGKILAGIGLSPSTHPNQTYTLVAANDVLLDSSVMKYSPSDCQRPELLNKNLVEGNILLCGYSFNFVSGTASVKKVSETAKSLGAIGFALAVENVYPGAKFDPVPVGVPGILITEVPKSMDLIDYYNISTPRDWTGRVKSFNATGSIGDGLMPILHKSAPQVALFSARGPNIKDFSFQDADLLKPDILAPGSLIWAAWSPNGTDEPNYVGEGFAMISGTSMAAPHIAGIAALVKQKHPHWSPAAIKSALMTTSTQLDRAERPLQAQQYSETETMKLVTATPFDYGSGHVNPKAALDPGLIFDAGYEDYLGFLCTTPGIDSHEIKNYTNSPCNYTMNHPSNFNGPSITVSHLVKTQTFTRTVTNVAEEETYVITTRMQPSIAVEVTPSAMTLKPGASRKFSISLTVRSVTGTYSFGEIFMKGSRGHKVKIPVVAMGYWR</sequence>
<evidence type="ECO:0000256" key="5">
    <source>
        <dbReference type="ARBA" id="ARBA00022729"/>
    </source>
</evidence>
<evidence type="ECO:0000313" key="17">
    <source>
        <dbReference type="Proteomes" id="UP000091857"/>
    </source>
</evidence>
<keyword evidence="6 10" id="KW-0378">Hydrolase</keyword>
<feature type="active site" description="Charge relay system" evidence="9 10">
    <location>
        <position position="236"/>
    </location>
</feature>
<dbReference type="FunFam" id="3.40.50.200:FF:000006">
    <property type="entry name" value="Subtilisin-like protease SBT1.5"/>
    <property type="match status" value="1"/>
</dbReference>
<keyword evidence="4 10" id="KW-0645">Protease</keyword>
<evidence type="ECO:0000259" key="14">
    <source>
        <dbReference type="Pfam" id="PF05922"/>
    </source>
</evidence>
<dbReference type="PANTHER" id="PTHR10795">
    <property type="entry name" value="PROPROTEIN CONVERTASE SUBTILISIN/KEXIN"/>
    <property type="match status" value="1"/>
</dbReference>
<dbReference type="EMBL" id="CM004400">
    <property type="protein sequence ID" value="OAY31990.1"/>
    <property type="molecule type" value="Genomic_DNA"/>
</dbReference>
<evidence type="ECO:0000256" key="3">
    <source>
        <dbReference type="ARBA" id="ARBA00022525"/>
    </source>
</evidence>